<protein>
    <submittedName>
        <fullName evidence="1">Uncharacterized protein</fullName>
    </submittedName>
</protein>
<gene>
    <name evidence="1" type="ORF">METZ01_LOCUS52344</name>
</gene>
<organism evidence="1">
    <name type="scientific">marine metagenome</name>
    <dbReference type="NCBI Taxonomy" id="408172"/>
    <lineage>
        <taxon>unclassified sequences</taxon>
        <taxon>metagenomes</taxon>
        <taxon>ecological metagenomes</taxon>
    </lineage>
</organism>
<name>A0A381S613_9ZZZZ</name>
<sequence>MHPAAWHQPGQDAKGLRTLHAAENHIEVAMGEDDASAMQHAGIREFIGIHRAETELLYYPRVVLRLLGRPRVYAFAFRHVPWPAMPSIKASPLEAVKRPTVRPKYAAVYESPWHRYTAWGLGS</sequence>
<dbReference type="EMBL" id="UINC01002708">
    <property type="protein sequence ID" value="SUZ99490.1"/>
    <property type="molecule type" value="Genomic_DNA"/>
</dbReference>
<dbReference type="AlphaFoldDB" id="A0A381S613"/>
<accession>A0A381S613</accession>
<proteinExistence type="predicted"/>
<evidence type="ECO:0000313" key="1">
    <source>
        <dbReference type="EMBL" id="SUZ99490.1"/>
    </source>
</evidence>
<reference evidence="1" key="1">
    <citation type="submission" date="2018-05" db="EMBL/GenBank/DDBJ databases">
        <authorList>
            <person name="Lanie J.A."/>
            <person name="Ng W.-L."/>
            <person name="Kazmierczak K.M."/>
            <person name="Andrzejewski T.M."/>
            <person name="Davidsen T.M."/>
            <person name="Wayne K.J."/>
            <person name="Tettelin H."/>
            <person name="Glass J.I."/>
            <person name="Rusch D."/>
            <person name="Podicherti R."/>
            <person name="Tsui H.-C.T."/>
            <person name="Winkler M.E."/>
        </authorList>
    </citation>
    <scope>NUCLEOTIDE SEQUENCE</scope>
</reference>